<dbReference type="PANTHER" id="PTHR43355:SF2">
    <property type="entry name" value="FLAVIN REDUCTASE (NADPH)"/>
    <property type="match status" value="1"/>
</dbReference>
<dbReference type="EMBL" id="CP129118">
    <property type="protein sequence ID" value="WOV89250.1"/>
    <property type="molecule type" value="Genomic_DNA"/>
</dbReference>
<protein>
    <submittedName>
        <fullName evidence="2">SDR family oxidoreductase</fullName>
    </submittedName>
</protein>
<organism evidence="2 3">
    <name type="scientific">Sporosarcina oncorhynchi</name>
    <dbReference type="NCBI Taxonomy" id="3056444"/>
    <lineage>
        <taxon>Bacteria</taxon>
        <taxon>Bacillati</taxon>
        <taxon>Bacillota</taxon>
        <taxon>Bacilli</taxon>
        <taxon>Bacillales</taxon>
        <taxon>Caryophanaceae</taxon>
        <taxon>Sporosarcina</taxon>
    </lineage>
</organism>
<dbReference type="InterPro" id="IPR016040">
    <property type="entry name" value="NAD(P)-bd_dom"/>
</dbReference>
<dbReference type="RefSeq" id="WP_317971101.1">
    <property type="nucleotide sequence ID" value="NZ_CP129118.1"/>
</dbReference>
<dbReference type="Gene3D" id="3.40.50.720">
    <property type="entry name" value="NAD(P)-binding Rossmann-like Domain"/>
    <property type="match status" value="1"/>
</dbReference>
<accession>A0ABZ0L9U5</accession>
<dbReference type="CDD" id="cd05244">
    <property type="entry name" value="BVR-B_like_SDR_a"/>
    <property type="match status" value="1"/>
</dbReference>
<feature type="domain" description="NAD(P)-binding" evidence="1">
    <location>
        <begin position="7"/>
        <end position="190"/>
    </location>
</feature>
<name>A0ABZ0L9U5_9BACL</name>
<keyword evidence="3" id="KW-1185">Reference proteome</keyword>
<dbReference type="Pfam" id="PF13460">
    <property type="entry name" value="NAD_binding_10"/>
    <property type="match status" value="1"/>
</dbReference>
<reference evidence="2 3" key="1">
    <citation type="submission" date="2023-06" db="EMBL/GenBank/DDBJ databases">
        <title>Sporosarcina sp. nov., isolated from Korean tranditional fermented seafood 'Jeotgal'.</title>
        <authorList>
            <person name="Yang A.I."/>
            <person name="Shin N.-R."/>
        </authorList>
    </citation>
    <scope>NUCLEOTIDE SEQUENCE [LARGE SCALE GENOMIC DNA]</scope>
    <source>
        <strain evidence="2 3">T2O-4</strain>
    </source>
</reference>
<evidence type="ECO:0000259" key="1">
    <source>
        <dbReference type="Pfam" id="PF13460"/>
    </source>
</evidence>
<dbReference type="PANTHER" id="PTHR43355">
    <property type="entry name" value="FLAVIN REDUCTASE (NADPH)"/>
    <property type="match status" value="1"/>
</dbReference>
<gene>
    <name evidence="2" type="ORF">QWT69_13185</name>
</gene>
<dbReference type="InterPro" id="IPR051606">
    <property type="entry name" value="Polyketide_Oxido-like"/>
</dbReference>
<evidence type="ECO:0000313" key="2">
    <source>
        <dbReference type="EMBL" id="WOV89250.1"/>
    </source>
</evidence>
<evidence type="ECO:0000313" key="3">
    <source>
        <dbReference type="Proteomes" id="UP001303902"/>
    </source>
</evidence>
<dbReference type="SUPFAM" id="SSF51735">
    <property type="entry name" value="NAD(P)-binding Rossmann-fold domains"/>
    <property type="match status" value="1"/>
</dbReference>
<dbReference type="InterPro" id="IPR036291">
    <property type="entry name" value="NAD(P)-bd_dom_sf"/>
</dbReference>
<dbReference type="Proteomes" id="UP001303902">
    <property type="component" value="Chromosome"/>
</dbReference>
<sequence length="205" mass="22683">MKIALFGATGRVGRSVLDKALASGHTVTVLVRTPEKLPVHDRLTVIQGDARDEQAIYQTISGMNVVFSALGTDKTTTLTESVPHMIQSMKTVGITRIVTIGTAGILESRIEPGKLRYESTESHRKLTFAAEEHHRVYDLLNESKLDWTIVCPTYLPDGDEQGNYRVERDYLPENGKQISVGDTGAFAFDELLACKHVCYRVGIAY</sequence>
<proteinExistence type="predicted"/>